<evidence type="ECO:0000313" key="2">
    <source>
        <dbReference type="EMBL" id="RAV18730.1"/>
    </source>
</evidence>
<proteinExistence type="predicted"/>
<organism evidence="2 3">
    <name type="scientific">Paenibacillus contaminans</name>
    <dbReference type="NCBI Taxonomy" id="450362"/>
    <lineage>
        <taxon>Bacteria</taxon>
        <taxon>Bacillati</taxon>
        <taxon>Bacillota</taxon>
        <taxon>Bacilli</taxon>
        <taxon>Bacillales</taxon>
        <taxon>Paenibacillaceae</taxon>
        <taxon>Paenibacillus</taxon>
    </lineage>
</organism>
<name>A0A329MFX6_9BACL</name>
<protein>
    <submittedName>
        <fullName evidence="2">Uncharacterized protein</fullName>
    </submittedName>
</protein>
<dbReference type="AlphaFoldDB" id="A0A329MFX6"/>
<keyword evidence="1" id="KW-0472">Membrane</keyword>
<comment type="caution">
    <text evidence="2">The sequence shown here is derived from an EMBL/GenBank/DDBJ whole genome shotgun (WGS) entry which is preliminary data.</text>
</comment>
<dbReference type="Proteomes" id="UP000250369">
    <property type="component" value="Unassembled WGS sequence"/>
</dbReference>
<reference evidence="2 3" key="1">
    <citation type="journal article" date="2009" name="Int. J. Syst. Evol. Microbiol.">
        <title>Paenibacillus contaminans sp. nov., isolated from a contaminated laboratory plate.</title>
        <authorList>
            <person name="Chou J.H."/>
            <person name="Lee J.H."/>
            <person name="Lin M.C."/>
            <person name="Chang P.S."/>
            <person name="Arun A.B."/>
            <person name="Young C.C."/>
            <person name="Chen W.M."/>
        </authorList>
    </citation>
    <scope>NUCLEOTIDE SEQUENCE [LARGE SCALE GENOMIC DNA]</scope>
    <source>
        <strain evidence="2 3">CKOBP-6</strain>
    </source>
</reference>
<evidence type="ECO:0000256" key="1">
    <source>
        <dbReference type="SAM" id="Phobius"/>
    </source>
</evidence>
<dbReference type="OrthoDB" id="6199156at2"/>
<feature type="transmembrane region" description="Helical" evidence="1">
    <location>
        <begin position="65"/>
        <end position="88"/>
    </location>
</feature>
<dbReference type="RefSeq" id="WP_113033348.1">
    <property type="nucleotide sequence ID" value="NZ_QMFB01000015.1"/>
</dbReference>
<accession>A0A329MFX6</accession>
<evidence type="ECO:0000313" key="3">
    <source>
        <dbReference type="Proteomes" id="UP000250369"/>
    </source>
</evidence>
<keyword evidence="1" id="KW-0812">Transmembrane</keyword>
<keyword evidence="1" id="KW-1133">Transmembrane helix</keyword>
<dbReference type="EMBL" id="QMFB01000015">
    <property type="protein sequence ID" value="RAV18730.1"/>
    <property type="molecule type" value="Genomic_DNA"/>
</dbReference>
<keyword evidence="3" id="KW-1185">Reference proteome</keyword>
<feature type="transmembrane region" description="Helical" evidence="1">
    <location>
        <begin position="6"/>
        <end position="23"/>
    </location>
</feature>
<gene>
    <name evidence="2" type="ORF">DQG23_23625</name>
</gene>
<sequence>MNADLIIILVLVVLNIPVYRFLYRLFFADDDDYEQSVKYVFTPNFVSFFRGEYWKDKIDSARVKFYILFCAMAIVLEYVLLSKVIHYFRS</sequence>